<gene>
    <name evidence="1" type="ORF">GCM10010384_09870</name>
</gene>
<accession>A0ABQ2ZBT6</accession>
<protein>
    <submittedName>
        <fullName evidence="1">Uncharacterized protein</fullName>
    </submittedName>
</protein>
<reference evidence="2" key="1">
    <citation type="journal article" date="2019" name="Int. J. Syst. Evol. Microbiol.">
        <title>The Global Catalogue of Microorganisms (GCM) 10K type strain sequencing project: providing services to taxonomists for standard genome sequencing and annotation.</title>
        <authorList>
            <consortium name="The Broad Institute Genomics Platform"/>
            <consortium name="The Broad Institute Genome Sequencing Center for Infectious Disease"/>
            <person name="Wu L."/>
            <person name="Ma J."/>
        </authorList>
    </citation>
    <scope>NUCLEOTIDE SEQUENCE [LARGE SCALE GENOMIC DNA]</scope>
    <source>
        <strain evidence="2">JCM 4957</strain>
    </source>
</reference>
<evidence type="ECO:0000313" key="2">
    <source>
        <dbReference type="Proteomes" id="UP000653308"/>
    </source>
</evidence>
<evidence type="ECO:0000313" key="1">
    <source>
        <dbReference type="EMBL" id="GGY07443.1"/>
    </source>
</evidence>
<proteinExistence type="predicted"/>
<dbReference type="Proteomes" id="UP000653308">
    <property type="component" value="Unassembled WGS sequence"/>
</dbReference>
<dbReference type="EMBL" id="BMWE01000002">
    <property type="protein sequence ID" value="GGY07443.1"/>
    <property type="molecule type" value="Genomic_DNA"/>
</dbReference>
<name>A0ABQ2ZBT6_9ACTN</name>
<comment type="caution">
    <text evidence="1">The sequence shown here is derived from an EMBL/GenBank/DDBJ whole genome shotgun (WGS) entry which is preliminary data.</text>
</comment>
<keyword evidence="2" id="KW-1185">Reference proteome</keyword>
<sequence>MATTHEQAATARDHYDGFRRVVEIVSDAHARGLAHILRKLADPDFFRSTVTAMADSRDLPQAAVDDIPALFNDFWALIMGVNTEIKWLNHSGVPVRSGAYVSEPITPTREQPSADGPATRAGIVLHSYFSL</sequence>
<organism evidence="1 2">
    <name type="scientific">Streptomyces djakartensis</name>
    <dbReference type="NCBI Taxonomy" id="68193"/>
    <lineage>
        <taxon>Bacteria</taxon>
        <taxon>Bacillati</taxon>
        <taxon>Actinomycetota</taxon>
        <taxon>Actinomycetes</taxon>
        <taxon>Kitasatosporales</taxon>
        <taxon>Streptomycetaceae</taxon>
        <taxon>Streptomyces</taxon>
    </lineage>
</organism>